<dbReference type="PATRIC" id="fig|1036673.3.peg.6976"/>
<dbReference type="Proteomes" id="UP000006620">
    <property type="component" value="Chromosome"/>
</dbReference>
<dbReference type="EMBL" id="CP002869">
    <property type="protein sequence ID" value="AEI45976.1"/>
    <property type="molecule type" value="Genomic_DNA"/>
</dbReference>
<dbReference type="InterPro" id="IPR029016">
    <property type="entry name" value="GAF-like_dom_sf"/>
</dbReference>
<evidence type="ECO:0000256" key="10">
    <source>
        <dbReference type="ARBA" id="ARBA00022840"/>
    </source>
</evidence>
<dbReference type="GO" id="GO:0005886">
    <property type="term" value="C:plasma membrane"/>
    <property type="evidence" value="ECO:0007669"/>
    <property type="project" value="UniProtKB-SubCell"/>
</dbReference>
<comment type="caution">
    <text evidence="14">Lacks conserved residue(s) required for the propagation of feature annotation.</text>
</comment>
<protein>
    <recommendedName>
        <fullName evidence="13">Circadian input-output histidine kinase CikA</fullName>
        <ecNumber evidence="4">2.7.13.3</ecNumber>
    </recommendedName>
</protein>
<evidence type="ECO:0000256" key="9">
    <source>
        <dbReference type="ARBA" id="ARBA00022777"/>
    </source>
</evidence>
<keyword evidence="6 14" id="KW-0597">Phosphoprotein</keyword>
<evidence type="ECO:0000256" key="1">
    <source>
        <dbReference type="ARBA" id="ARBA00000085"/>
    </source>
</evidence>
<evidence type="ECO:0000259" key="17">
    <source>
        <dbReference type="PROSITE" id="PS50109"/>
    </source>
</evidence>
<dbReference type="SMART" id="SM00065">
    <property type="entry name" value="GAF"/>
    <property type="match status" value="1"/>
</dbReference>
<dbReference type="CDD" id="cd16922">
    <property type="entry name" value="HATPase_EvgS-ArcB-TorS-like"/>
    <property type="match status" value="1"/>
</dbReference>
<feature type="domain" description="HAMP" evidence="19">
    <location>
        <begin position="212"/>
        <end position="263"/>
    </location>
</feature>
<evidence type="ECO:0000256" key="11">
    <source>
        <dbReference type="ARBA" id="ARBA00023012"/>
    </source>
</evidence>
<evidence type="ECO:0000259" key="18">
    <source>
        <dbReference type="PROSITE" id="PS50110"/>
    </source>
</evidence>
<feature type="transmembrane region" description="Helical" evidence="16">
    <location>
        <begin position="12"/>
        <end position="32"/>
    </location>
</feature>
<evidence type="ECO:0000313" key="21">
    <source>
        <dbReference type="Proteomes" id="UP000006620"/>
    </source>
</evidence>
<proteinExistence type="inferred from homology"/>
<dbReference type="RefSeq" id="WP_013921117.1">
    <property type="nucleotide sequence ID" value="NC_015690.1"/>
</dbReference>
<dbReference type="Gene3D" id="3.30.565.10">
    <property type="entry name" value="Histidine kinase-like ATPase, C-terminal domain"/>
    <property type="match status" value="1"/>
</dbReference>
<feature type="modified residue" description="4-aspartylphosphate" evidence="14">
    <location>
        <position position="965"/>
    </location>
</feature>
<accession>F8F7G7</accession>
<dbReference type="Pfam" id="PF00072">
    <property type="entry name" value="Response_reg"/>
    <property type="match status" value="1"/>
</dbReference>
<dbReference type="SMART" id="SM00448">
    <property type="entry name" value="REC"/>
    <property type="match status" value="1"/>
</dbReference>
<dbReference type="AlphaFoldDB" id="F8F7G7"/>
<reference evidence="20 21" key="2">
    <citation type="journal article" date="2013" name="Genome Announc.">
        <title>Genome Sequence of Growth-Improving Paenibacillus mucilaginosus Strain KNP414.</title>
        <authorList>
            <person name="Lu J.J."/>
            <person name="Wang J.F."/>
            <person name="Hu X.F."/>
        </authorList>
    </citation>
    <scope>NUCLEOTIDE SEQUENCE [LARGE SCALE GENOMIC DNA]</scope>
    <source>
        <strain evidence="20 21">KNP414</strain>
    </source>
</reference>
<evidence type="ECO:0000256" key="7">
    <source>
        <dbReference type="ARBA" id="ARBA00022679"/>
    </source>
</evidence>
<dbReference type="InterPro" id="IPR003660">
    <property type="entry name" value="HAMP_dom"/>
</dbReference>
<evidence type="ECO:0000256" key="15">
    <source>
        <dbReference type="SAM" id="Coils"/>
    </source>
</evidence>
<evidence type="ECO:0000256" key="13">
    <source>
        <dbReference type="ARBA" id="ARBA00074306"/>
    </source>
</evidence>
<dbReference type="CDD" id="cd17546">
    <property type="entry name" value="REC_hyHK_CKI1_RcsC-like"/>
    <property type="match status" value="1"/>
</dbReference>
<keyword evidence="10" id="KW-0067">ATP-binding</keyword>
<keyword evidence="16" id="KW-1133">Transmembrane helix</keyword>
<dbReference type="Gene3D" id="1.10.287.130">
    <property type="match status" value="1"/>
</dbReference>
<dbReference type="PROSITE" id="PS50885">
    <property type="entry name" value="HAMP"/>
    <property type="match status" value="1"/>
</dbReference>
<dbReference type="InterPro" id="IPR004358">
    <property type="entry name" value="Sig_transdc_His_kin-like_C"/>
</dbReference>
<name>F8F7G7_PAEMK</name>
<evidence type="ECO:0000256" key="3">
    <source>
        <dbReference type="ARBA" id="ARBA00006402"/>
    </source>
</evidence>
<keyword evidence="8" id="KW-0547">Nucleotide-binding</keyword>
<dbReference type="GO" id="GO:0000155">
    <property type="term" value="F:phosphorelay sensor kinase activity"/>
    <property type="evidence" value="ECO:0007669"/>
    <property type="project" value="InterPro"/>
</dbReference>
<feature type="domain" description="Response regulatory" evidence="18">
    <location>
        <begin position="915"/>
        <end position="1032"/>
    </location>
</feature>
<dbReference type="PANTHER" id="PTHR45339:SF1">
    <property type="entry name" value="HYBRID SIGNAL TRANSDUCTION HISTIDINE KINASE J"/>
    <property type="match status" value="1"/>
</dbReference>
<organism evidence="20 21">
    <name type="scientific">Paenibacillus mucilaginosus (strain KNP414)</name>
    <dbReference type="NCBI Taxonomy" id="1036673"/>
    <lineage>
        <taxon>Bacteria</taxon>
        <taxon>Bacillati</taxon>
        <taxon>Bacillota</taxon>
        <taxon>Bacilli</taxon>
        <taxon>Bacillales</taxon>
        <taxon>Paenibacillaceae</taxon>
        <taxon>Paenibacillus</taxon>
    </lineage>
</organism>
<evidence type="ECO:0000256" key="2">
    <source>
        <dbReference type="ARBA" id="ARBA00004651"/>
    </source>
</evidence>
<dbReference type="InterPro" id="IPR001789">
    <property type="entry name" value="Sig_transdc_resp-reg_receiver"/>
</dbReference>
<feature type="coiled-coil region" evidence="15">
    <location>
        <begin position="428"/>
        <end position="462"/>
    </location>
</feature>
<dbReference type="CDD" id="cd06225">
    <property type="entry name" value="HAMP"/>
    <property type="match status" value="1"/>
</dbReference>
<evidence type="ECO:0000256" key="16">
    <source>
        <dbReference type="SAM" id="Phobius"/>
    </source>
</evidence>
<dbReference type="Gene3D" id="6.10.340.10">
    <property type="match status" value="1"/>
</dbReference>
<keyword evidence="11" id="KW-0902">Two-component regulatory system</keyword>
<evidence type="ECO:0000256" key="14">
    <source>
        <dbReference type="PROSITE-ProRule" id="PRU00169"/>
    </source>
</evidence>
<dbReference type="CDD" id="cd00082">
    <property type="entry name" value="HisKA"/>
    <property type="match status" value="1"/>
</dbReference>
<evidence type="ECO:0000256" key="5">
    <source>
        <dbReference type="ARBA" id="ARBA00022475"/>
    </source>
</evidence>
<dbReference type="SUPFAM" id="SSF55874">
    <property type="entry name" value="ATPase domain of HSP90 chaperone/DNA topoisomerase II/histidine kinase"/>
    <property type="match status" value="1"/>
</dbReference>
<keyword evidence="15" id="KW-0175">Coiled coil</keyword>
<feature type="domain" description="Histidine kinase" evidence="17">
    <location>
        <begin position="504"/>
        <end position="734"/>
    </location>
</feature>
<dbReference type="Pfam" id="PF02518">
    <property type="entry name" value="HATPase_c"/>
    <property type="match status" value="1"/>
</dbReference>
<keyword evidence="9" id="KW-0418">Kinase</keyword>
<dbReference type="FunFam" id="3.30.565.10:FF:000010">
    <property type="entry name" value="Sensor histidine kinase RcsC"/>
    <property type="match status" value="1"/>
</dbReference>
<dbReference type="InterPro" id="IPR003594">
    <property type="entry name" value="HATPase_dom"/>
</dbReference>
<dbReference type="InterPro" id="IPR011006">
    <property type="entry name" value="CheY-like_superfamily"/>
</dbReference>
<evidence type="ECO:0000313" key="20">
    <source>
        <dbReference type="EMBL" id="AEI45976.1"/>
    </source>
</evidence>
<dbReference type="HOGENOM" id="CLU_000445_127_2_9"/>
<comment type="catalytic activity">
    <reaction evidence="1">
        <text>ATP + protein L-histidine = ADP + protein N-phospho-L-histidine.</text>
        <dbReference type="EC" id="2.7.13.3"/>
    </reaction>
</comment>
<keyword evidence="5" id="KW-1003">Cell membrane</keyword>
<dbReference type="PANTHER" id="PTHR45339">
    <property type="entry name" value="HYBRID SIGNAL TRANSDUCTION HISTIDINE KINASE J"/>
    <property type="match status" value="1"/>
</dbReference>
<gene>
    <name evidence="20" type="primary">dhkJ2</name>
    <name evidence="20" type="ordered locus">KNP414_07473</name>
</gene>
<dbReference type="InterPro" id="IPR003661">
    <property type="entry name" value="HisK_dim/P_dom"/>
</dbReference>
<dbReference type="EC" id="2.7.13.3" evidence="4"/>
<evidence type="ECO:0000256" key="4">
    <source>
        <dbReference type="ARBA" id="ARBA00012438"/>
    </source>
</evidence>
<dbReference type="Pfam" id="PF13185">
    <property type="entry name" value="GAF_2"/>
    <property type="match status" value="1"/>
</dbReference>
<dbReference type="SMART" id="SM00304">
    <property type="entry name" value="HAMP"/>
    <property type="match status" value="1"/>
</dbReference>
<dbReference type="SUPFAM" id="SSF55781">
    <property type="entry name" value="GAF domain-like"/>
    <property type="match status" value="1"/>
</dbReference>
<evidence type="ECO:0000259" key="19">
    <source>
        <dbReference type="PROSITE" id="PS50885"/>
    </source>
</evidence>
<dbReference type="Pfam" id="PF00672">
    <property type="entry name" value="HAMP"/>
    <property type="match status" value="1"/>
</dbReference>
<comment type="similarity">
    <text evidence="3">In the N-terminal section; belongs to the phytochrome family.</text>
</comment>
<dbReference type="SMART" id="SM00387">
    <property type="entry name" value="HATPase_c"/>
    <property type="match status" value="1"/>
</dbReference>
<dbReference type="Pfam" id="PF05227">
    <property type="entry name" value="CHASE3"/>
    <property type="match status" value="1"/>
</dbReference>
<feature type="domain" description="Response regulatory" evidence="18">
    <location>
        <begin position="768"/>
        <end position="886"/>
    </location>
</feature>
<dbReference type="Gene3D" id="3.30.450.40">
    <property type="match status" value="1"/>
</dbReference>
<dbReference type="PROSITE" id="PS50109">
    <property type="entry name" value="HIS_KIN"/>
    <property type="match status" value="1"/>
</dbReference>
<reference evidence="21" key="1">
    <citation type="submission" date="2011-06" db="EMBL/GenBank/DDBJ databases">
        <title>Complete genome sequence of Paenibacillus mucilaginosus KNP414.</title>
        <authorList>
            <person name="Wang J."/>
            <person name="Hu S."/>
            <person name="Hu X."/>
            <person name="Zhang B."/>
            <person name="Dong D."/>
            <person name="Zhang S."/>
            <person name="Zhao K."/>
            <person name="Wu D."/>
        </authorList>
    </citation>
    <scope>NUCLEOTIDE SEQUENCE [LARGE SCALE GENOMIC DNA]</scope>
    <source>
        <strain evidence="21">KNP414</strain>
    </source>
</reference>
<keyword evidence="7" id="KW-0808">Transferase</keyword>
<feature type="transmembrane region" description="Helical" evidence="16">
    <location>
        <begin position="192"/>
        <end position="210"/>
    </location>
</feature>
<dbReference type="InterPro" id="IPR036097">
    <property type="entry name" value="HisK_dim/P_sf"/>
</dbReference>
<dbReference type="SMART" id="SM00388">
    <property type="entry name" value="HisKA"/>
    <property type="match status" value="1"/>
</dbReference>
<dbReference type="InterPro" id="IPR003018">
    <property type="entry name" value="GAF"/>
</dbReference>
<dbReference type="CDD" id="cd19410">
    <property type="entry name" value="HK9-like_sensor"/>
    <property type="match status" value="1"/>
</dbReference>
<dbReference type="PRINTS" id="PR00344">
    <property type="entry name" value="BCTRLSENSOR"/>
</dbReference>
<dbReference type="PROSITE" id="PS50110">
    <property type="entry name" value="RESPONSE_REGULATORY"/>
    <property type="match status" value="2"/>
</dbReference>
<dbReference type="InterPro" id="IPR036890">
    <property type="entry name" value="HATPase_C_sf"/>
</dbReference>
<keyword evidence="12 16" id="KW-0472">Membrane</keyword>
<comment type="subcellular location">
    <subcellularLocation>
        <location evidence="2">Cell membrane</location>
        <topology evidence="2">Multi-pass membrane protein</topology>
    </subcellularLocation>
</comment>
<evidence type="ECO:0000256" key="12">
    <source>
        <dbReference type="ARBA" id="ARBA00023136"/>
    </source>
</evidence>
<keyword evidence="16" id="KW-0812">Transmembrane</keyword>
<dbReference type="InterPro" id="IPR005467">
    <property type="entry name" value="His_kinase_dom"/>
</dbReference>
<dbReference type="InterPro" id="IPR007891">
    <property type="entry name" value="CHASE3"/>
</dbReference>
<dbReference type="SUPFAM" id="SSF47384">
    <property type="entry name" value="Homodimeric domain of signal transducing histidine kinase"/>
    <property type="match status" value="1"/>
</dbReference>
<evidence type="ECO:0000256" key="6">
    <source>
        <dbReference type="ARBA" id="ARBA00022553"/>
    </source>
</evidence>
<evidence type="ECO:0000256" key="8">
    <source>
        <dbReference type="ARBA" id="ARBA00022741"/>
    </source>
</evidence>
<dbReference type="GO" id="GO:0005524">
    <property type="term" value="F:ATP binding"/>
    <property type="evidence" value="ECO:0007669"/>
    <property type="project" value="UniProtKB-KW"/>
</dbReference>
<dbReference type="Gene3D" id="3.40.50.2300">
    <property type="match status" value="2"/>
</dbReference>
<sequence length="1036" mass="116735">MPTFFRSSIRVKLAAGFIAVLICLGISTFVLIQRIYSQQQAMNYMISHDMTLHDRANGMEKSILDMETGQRGYVITGNSAYLEPYHSGREQWKREYLELIRMSAGSPEQLERLEQIRSSVEHWIESSGEPAIALKEAGRTEELQRFFREDPGKRDIDRLRSQLAEFREIGKQETAERAAALVTSSSTLKAELYLLLFAAILIALLVILLLSRSIVHTLELVTGTIRSIAAGEENLTTRIDVRSHDEIHDLAEATNALLARVEEENWLKTCFVDVATLYQGSTDIKDFAQTILNWLGRYMDAAYGAVYIRDEESRPLKFVRTAAYAELGEARMQTSFRLGEGLAGQAAAEQRMMVFDPLPDGYVRAGSGLGEAQPRSLILFPISFEGDTIAVIELASFAPFRERHKELLRRVCETLGIALHSVQGRMEVERLYQESQVLTEELQTQTEELQAQSEELHSQHEELIYSNDALRQSEERLHWQKLTLEKQAEELAAISKYKSEFLANMSHELRTPLNSMLILSQLLAENRDGNLTEKQTEFALTIHASGSDLLRLIDEILDLSKVEAGRMKIEPETFSLRPWITWVERSFEPLADKKGLLFHIAIHPEVPEQIYTDSHRLQQILRNFLSNAFKFTSKGSVALRIDRNETVLRRSDGTSVPAVAFSVIDTGIGIPKNKLELIFEAFQQVDGTTSRRYGGTGLGLTISRELARLLGGTIRVESSEGAGSRFTLYLPERLEDSPSDAADMVPVVEAAASLEAGPQETLLNAPKRLLLVEQDPERRSSISRLIGRSDVSVQAAASAQEALDVFESSSWDGILVRLDPVDRQLPRLLERLEGSDSPFTPPYVLYTDHPLSSREEARLKPHAGRVLRIEDNLEQRLLAETRVMLSQPKEASREGNAAEQPPLQELPQVFFAGRQVLLVEDDIRNVFALSNILEKYGINVLFADNGKEALELLEGHPRIDLVLMDIMMPEMDGYQAIRSIRALPRYRQLPIIALSAKAMKEDRQRCMDAGASDYLSKPVDVRKLVTLLQTWLRPRA</sequence>
<dbReference type="Pfam" id="PF00512">
    <property type="entry name" value="HisKA"/>
    <property type="match status" value="1"/>
</dbReference>
<dbReference type="SUPFAM" id="SSF52172">
    <property type="entry name" value="CheY-like"/>
    <property type="match status" value="2"/>
</dbReference>
<dbReference type="KEGG" id="pms:KNP414_07473"/>